<evidence type="ECO:0000313" key="1">
    <source>
        <dbReference type="EMBL" id="MWV70622.1"/>
    </source>
</evidence>
<name>A0A347W5J3_9HELI</name>
<reference evidence="2" key="3">
    <citation type="submission" date="2018-04" db="EMBL/GenBank/DDBJ databases">
        <authorList>
            <person name="Sheh A."/>
            <person name="Shen Z."/>
            <person name="Mannion A.J."/>
            <person name="Fox J.G."/>
        </authorList>
    </citation>
    <scope>NUCLEOTIDE SEQUENCE</scope>
    <source>
        <strain evidence="2">MIT 97-6194</strain>
    </source>
</reference>
<dbReference type="EMBL" id="JRMP02000005">
    <property type="protein sequence ID" value="TLD94732.1"/>
    <property type="molecule type" value="Genomic_DNA"/>
</dbReference>
<dbReference type="OrthoDB" id="5329998at2"/>
<sequence>MLPAFKDSKQNIESKDSKTYTFLSSFLYVLKILNPKNIESFLDSKDFKEKYIDKNHPFPPLTNPDSINYEKLPPKIAWCLNIPLPNNYEFIFLTNGASASDVTIFWMKKSNINTTECWMQDIDKYIASYELLLSHKGEYNALNFTEKTRKTMFLINKPARLYYIVRDPISRYRVGVNHLRLELIQNLRAENPLSNRFNLTCDYKNIFVDFIYWFNTKTPQLSTLTNKYVEAINTYIVFSSVFNRLKNLGLVDDIYVADFNDFLPQSAYRTFCRVGEHFGFKACEDLQYYIDKKWGDVAPYMPVTLHANSYDIPNLFLQGKAGRQGLESLGLNEWNLKPLDSINKTIREAENLDIHIGLYDDFKNTPNVIDITSEFFSQKIIIDRTSLYIYISKNDIKILKNNEKLYEACGIYLRGYIQALESRIKEIQKNIIREPQILEYLESNETLRAEIKNLFDKELAYFKKNYPHIVDTWQYYKEFEKMCGEKY</sequence>
<dbReference type="RefSeq" id="WP_118949346.1">
    <property type="nucleotide sequence ID" value="NZ_JRMP02000005.1"/>
</dbReference>
<evidence type="ECO:0000313" key="3">
    <source>
        <dbReference type="Proteomes" id="UP000029714"/>
    </source>
</evidence>
<proteinExistence type="predicted"/>
<accession>A0A347W5J3</accession>
<gene>
    <name evidence="1" type="ORF">DCO61_11680</name>
    <name evidence="2" type="ORF">LS64_004220</name>
</gene>
<reference evidence="1 4" key="4">
    <citation type="submission" date="2019-12" db="EMBL/GenBank/DDBJ databases">
        <title>Multi-Generational Helicobacter saguini Isolates.</title>
        <authorList>
            <person name="Mannion A."/>
            <person name="Shen Z."/>
            <person name="Fox J.G."/>
        </authorList>
    </citation>
    <scope>NUCLEOTIDE SEQUENCE [LARGE SCALE GENOMIC DNA]</scope>
    <source>
        <strain evidence="1">16-048</strain>
        <strain evidence="4">16-048 (F4)</strain>
    </source>
</reference>
<dbReference type="InterPro" id="IPR021353">
    <property type="entry name" value="DUF2972"/>
</dbReference>
<dbReference type="AlphaFoldDB" id="A0A347W5J3"/>
<keyword evidence="3" id="KW-1185">Reference proteome</keyword>
<reference evidence="2 3" key="2">
    <citation type="journal article" date="2016" name="Infect. Immun.">
        <title>Helicobacter saguini, a Novel Helicobacter Isolated from Cotton-Top Tamarins with Ulcerative Colitis, Has Proinflammatory Properties and Induces Typhlocolitis and Dysplasia in Gnotobiotic IL-10-/- Mice.</title>
        <authorList>
            <person name="Shen Z."/>
            <person name="Mannion A."/>
            <person name="Whary M.T."/>
            <person name="Muthupalani S."/>
            <person name="Sheh A."/>
            <person name="Feng Y."/>
            <person name="Gong G."/>
            <person name="Vandamme P."/>
            <person name="Holcombe H.R."/>
            <person name="Paster B.J."/>
            <person name="Fox J.G."/>
        </authorList>
    </citation>
    <scope>NUCLEOTIDE SEQUENCE [LARGE SCALE GENOMIC DNA]</scope>
    <source>
        <strain evidence="2 3">MIT 97-6194</strain>
    </source>
</reference>
<evidence type="ECO:0000313" key="4">
    <source>
        <dbReference type="Proteomes" id="UP000477070"/>
    </source>
</evidence>
<organism evidence="2 3">
    <name type="scientific">Helicobacter saguini</name>
    <dbReference type="NCBI Taxonomy" id="1548018"/>
    <lineage>
        <taxon>Bacteria</taxon>
        <taxon>Pseudomonadati</taxon>
        <taxon>Campylobacterota</taxon>
        <taxon>Epsilonproteobacteria</taxon>
        <taxon>Campylobacterales</taxon>
        <taxon>Helicobacteraceae</taxon>
        <taxon>Helicobacter</taxon>
    </lineage>
</organism>
<dbReference type="Proteomes" id="UP000477070">
    <property type="component" value="Unassembled WGS sequence"/>
</dbReference>
<evidence type="ECO:0000313" key="2">
    <source>
        <dbReference type="EMBL" id="TLD94732.1"/>
    </source>
</evidence>
<dbReference type="Proteomes" id="UP000029714">
    <property type="component" value="Unassembled WGS sequence"/>
</dbReference>
<dbReference type="Pfam" id="PF11186">
    <property type="entry name" value="DUF2972"/>
    <property type="match status" value="1"/>
</dbReference>
<protein>
    <submittedName>
        <fullName evidence="2">DUF2972 domain-containing protein</fullName>
    </submittedName>
</protein>
<dbReference type="EMBL" id="QBIU01000002">
    <property type="protein sequence ID" value="MWV70622.1"/>
    <property type="molecule type" value="Genomic_DNA"/>
</dbReference>
<reference evidence="2 3" key="1">
    <citation type="journal article" date="2014" name="Genome Announc.">
        <title>Draft genome sequences of eight enterohepatic helicobacter species isolated from both laboratory and wild rodents.</title>
        <authorList>
            <person name="Sheh A."/>
            <person name="Shen Z."/>
            <person name="Fox J.G."/>
        </authorList>
    </citation>
    <scope>NUCLEOTIDE SEQUENCE [LARGE SCALE GENOMIC DNA]</scope>
    <source>
        <strain evidence="2 3">MIT 97-6194</strain>
    </source>
</reference>
<comment type="caution">
    <text evidence="2">The sequence shown here is derived from an EMBL/GenBank/DDBJ whole genome shotgun (WGS) entry which is preliminary data.</text>
</comment>